<dbReference type="InterPro" id="IPR012341">
    <property type="entry name" value="6hp_glycosidase-like_sf"/>
</dbReference>
<keyword evidence="1" id="KW-0378">Hydrolase</keyword>
<evidence type="ECO:0008006" key="4">
    <source>
        <dbReference type="Google" id="ProtNLM"/>
    </source>
</evidence>
<dbReference type="AlphaFoldDB" id="A0A9X0ACG1"/>
<evidence type="ECO:0000313" key="3">
    <source>
        <dbReference type="Proteomes" id="UP001152300"/>
    </source>
</evidence>
<evidence type="ECO:0000313" key="2">
    <source>
        <dbReference type="EMBL" id="KAJ8060290.1"/>
    </source>
</evidence>
<proteinExistence type="predicted"/>
<comment type="caution">
    <text evidence="2">The sequence shown here is derived from an EMBL/GenBank/DDBJ whole genome shotgun (WGS) entry which is preliminary data.</text>
</comment>
<sequence>MRYTILLTYAASAASAIGSRAEDAATKYSTLIADSFIKRGVAQTAQYPQAVFYRGVEMAYNATKNPTYINWVESQLHAAVSTDGTILGYPSFPASLDDVRIGTILLDAWARTRETRYKVAADRLRQQLNYNPRTQSGGFWHRQPTYPNQMWLDGIFMADVFYSQWTSYFDAANVTAWDDILLQYSLIEQHCRNHTTNLVVHGYDESKTAAWADPVTGASPNVWDRSLGWYLMALVDTLDYFPKSHPGYAELLNWFVTASAGVLAAQDTTGGWWLVMNEPYPGKPRNYIESSASSMFVYAMLKGVRKGYLGSQYIAPMKKGYEYIAETFVAFNGTNGTVDWEGTVLVGSLGSNATFEYYTSIVTDENDMKGAGPFIYASVEYEKLAPW</sequence>
<dbReference type="Pfam" id="PF07470">
    <property type="entry name" value="Glyco_hydro_88"/>
    <property type="match status" value="1"/>
</dbReference>
<keyword evidence="3" id="KW-1185">Reference proteome</keyword>
<dbReference type="Gene3D" id="1.50.10.10">
    <property type="match status" value="1"/>
</dbReference>
<dbReference type="InterPro" id="IPR052043">
    <property type="entry name" value="PolySaccharide_Degr_Enz"/>
</dbReference>
<dbReference type="InterPro" id="IPR010905">
    <property type="entry name" value="Glyco_hydro_88"/>
</dbReference>
<dbReference type="PANTHER" id="PTHR33886">
    <property type="entry name" value="UNSATURATED RHAMNOGALACTURONAN HYDROLASE (EUROFUNG)"/>
    <property type="match status" value="1"/>
</dbReference>
<dbReference type="SUPFAM" id="SSF48208">
    <property type="entry name" value="Six-hairpin glycosidases"/>
    <property type="match status" value="1"/>
</dbReference>
<name>A0A9X0ACG1_9HELO</name>
<dbReference type="GO" id="GO:0016787">
    <property type="term" value="F:hydrolase activity"/>
    <property type="evidence" value="ECO:0007669"/>
    <property type="project" value="UniProtKB-KW"/>
</dbReference>
<organism evidence="2 3">
    <name type="scientific">Sclerotinia nivalis</name>
    <dbReference type="NCBI Taxonomy" id="352851"/>
    <lineage>
        <taxon>Eukaryota</taxon>
        <taxon>Fungi</taxon>
        <taxon>Dikarya</taxon>
        <taxon>Ascomycota</taxon>
        <taxon>Pezizomycotina</taxon>
        <taxon>Leotiomycetes</taxon>
        <taxon>Helotiales</taxon>
        <taxon>Sclerotiniaceae</taxon>
        <taxon>Sclerotinia</taxon>
    </lineage>
</organism>
<dbReference type="EMBL" id="JAPEIS010000013">
    <property type="protein sequence ID" value="KAJ8060290.1"/>
    <property type="molecule type" value="Genomic_DNA"/>
</dbReference>
<accession>A0A9X0ACG1</accession>
<gene>
    <name evidence="2" type="ORF">OCU04_010627</name>
</gene>
<dbReference type="GO" id="GO:0005975">
    <property type="term" value="P:carbohydrate metabolic process"/>
    <property type="evidence" value="ECO:0007669"/>
    <property type="project" value="InterPro"/>
</dbReference>
<dbReference type="PANTHER" id="PTHR33886:SF9">
    <property type="entry name" value="UNSATURATED RHAMNOGALACTURONAN HYDROLASE (EUROFUNG)"/>
    <property type="match status" value="1"/>
</dbReference>
<evidence type="ECO:0000256" key="1">
    <source>
        <dbReference type="ARBA" id="ARBA00022801"/>
    </source>
</evidence>
<dbReference type="InterPro" id="IPR008928">
    <property type="entry name" value="6-hairpin_glycosidase_sf"/>
</dbReference>
<protein>
    <recommendedName>
        <fullName evidence="4">Cell wall glycosyl hydrolase YteR</fullName>
    </recommendedName>
</protein>
<dbReference type="OrthoDB" id="540611at2759"/>
<dbReference type="Proteomes" id="UP001152300">
    <property type="component" value="Unassembled WGS sequence"/>
</dbReference>
<reference evidence="2" key="1">
    <citation type="submission" date="2022-11" db="EMBL/GenBank/DDBJ databases">
        <title>Genome Resource of Sclerotinia nivalis Strain SnTB1, a Plant Pathogen Isolated from American Ginseng.</title>
        <authorList>
            <person name="Fan S."/>
        </authorList>
    </citation>
    <scope>NUCLEOTIDE SEQUENCE</scope>
    <source>
        <strain evidence="2">SnTB1</strain>
    </source>
</reference>